<evidence type="ECO:0000313" key="16">
    <source>
        <dbReference type="Proteomes" id="UP000187209"/>
    </source>
</evidence>
<feature type="site" description="Transition state stabilizer" evidence="10">
    <location>
        <position position="374"/>
    </location>
</feature>
<evidence type="ECO:0000256" key="5">
    <source>
        <dbReference type="ARBA" id="ARBA00022801"/>
    </source>
</evidence>
<dbReference type="Gene3D" id="1.10.390.10">
    <property type="entry name" value="Neutral Protease Domain 2"/>
    <property type="match status" value="1"/>
</dbReference>
<keyword evidence="2 11" id="KW-0031">Aminopeptidase</keyword>
<evidence type="ECO:0000256" key="8">
    <source>
        <dbReference type="PIRSR" id="PIRSR634016-1"/>
    </source>
</evidence>
<feature type="domain" description="Peptidase M1 membrane alanine aminopeptidase" evidence="12">
    <location>
        <begin position="221"/>
        <end position="433"/>
    </location>
</feature>
<dbReference type="PANTHER" id="PTHR11533:SF299">
    <property type="entry name" value="AMINOPEPTIDASE"/>
    <property type="match status" value="1"/>
</dbReference>
<dbReference type="GO" id="GO:0005737">
    <property type="term" value="C:cytoplasm"/>
    <property type="evidence" value="ECO:0007669"/>
    <property type="project" value="TreeGrafter"/>
</dbReference>
<dbReference type="InterPro" id="IPR050344">
    <property type="entry name" value="Peptidase_M1_aminopeptidases"/>
</dbReference>
<reference evidence="15 16" key="1">
    <citation type="submission" date="2016-11" db="EMBL/GenBank/DDBJ databases">
        <title>The macronuclear genome of Stentor coeruleus: a giant cell with tiny introns.</title>
        <authorList>
            <person name="Slabodnick M."/>
            <person name="Ruby J.G."/>
            <person name="Reiff S.B."/>
            <person name="Swart E.C."/>
            <person name="Gosai S."/>
            <person name="Prabakaran S."/>
            <person name="Witkowska E."/>
            <person name="Larue G.E."/>
            <person name="Fisher S."/>
            <person name="Freeman R.M."/>
            <person name="Gunawardena J."/>
            <person name="Chu W."/>
            <person name="Stover N.A."/>
            <person name="Gregory B.D."/>
            <person name="Nowacki M."/>
            <person name="Derisi J."/>
            <person name="Roy S.W."/>
            <person name="Marshall W.F."/>
            <person name="Sood P."/>
        </authorList>
    </citation>
    <scope>NUCLEOTIDE SEQUENCE [LARGE SCALE GENOMIC DNA]</scope>
    <source>
        <strain evidence="15">WM001</strain>
    </source>
</reference>
<dbReference type="InterPro" id="IPR045357">
    <property type="entry name" value="Aminopeptidase_N-like_N"/>
</dbReference>
<evidence type="ECO:0000256" key="9">
    <source>
        <dbReference type="PIRSR" id="PIRSR634016-3"/>
    </source>
</evidence>
<dbReference type="GO" id="GO:0016020">
    <property type="term" value="C:membrane"/>
    <property type="evidence" value="ECO:0007669"/>
    <property type="project" value="TreeGrafter"/>
</dbReference>
<dbReference type="GO" id="GO:0006508">
    <property type="term" value="P:proteolysis"/>
    <property type="evidence" value="ECO:0007669"/>
    <property type="project" value="UniProtKB-KW"/>
</dbReference>
<evidence type="ECO:0000256" key="3">
    <source>
        <dbReference type="ARBA" id="ARBA00022670"/>
    </source>
</evidence>
<dbReference type="InterPro" id="IPR024571">
    <property type="entry name" value="ERAP1-like_C_dom"/>
</dbReference>
<dbReference type="Gene3D" id="2.60.40.1910">
    <property type="match status" value="1"/>
</dbReference>
<dbReference type="Proteomes" id="UP000187209">
    <property type="component" value="Unassembled WGS sequence"/>
</dbReference>
<dbReference type="Pfam" id="PF11838">
    <property type="entry name" value="ERAP1_C"/>
    <property type="match status" value="1"/>
</dbReference>
<comment type="similarity">
    <text evidence="1 11">Belongs to the peptidase M1 family.</text>
</comment>
<dbReference type="InterPro" id="IPR027268">
    <property type="entry name" value="Peptidase_M4/M1_CTD_sf"/>
</dbReference>
<feature type="domain" description="ERAP1-like C-terminal" evidence="13">
    <location>
        <begin position="498"/>
        <end position="613"/>
    </location>
</feature>
<comment type="caution">
    <text evidence="15">The sequence shown here is derived from an EMBL/GenBank/DDBJ whole genome shotgun (WGS) entry which is preliminary data.</text>
</comment>
<feature type="domain" description="Aminopeptidase N-like N-terminal" evidence="14">
    <location>
        <begin position="12"/>
        <end position="184"/>
    </location>
</feature>
<evidence type="ECO:0000256" key="11">
    <source>
        <dbReference type="RuleBase" id="RU364040"/>
    </source>
</evidence>
<dbReference type="PANTHER" id="PTHR11533">
    <property type="entry name" value="PROTEASE M1 ZINC METALLOPROTEASE"/>
    <property type="match status" value="1"/>
</dbReference>
<protein>
    <recommendedName>
        <fullName evidence="11">Aminopeptidase</fullName>
        <ecNumber evidence="11">3.4.11.-</ecNumber>
    </recommendedName>
</protein>
<keyword evidence="3 11" id="KW-0645">Protease</keyword>
<name>A0A1R2C2N1_9CILI</name>
<keyword evidence="7 11" id="KW-0482">Metalloprotease</keyword>
<evidence type="ECO:0000256" key="6">
    <source>
        <dbReference type="ARBA" id="ARBA00022833"/>
    </source>
</evidence>
<evidence type="ECO:0000256" key="10">
    <source>
        <dbReference type="PIRSR" id="PIRSR634016-4"/>
    </source>
</evidence>
<dbReference type="AlphaFoldDB" id="A0A1R2C2N1"/>
<feature type="binding site" evidence="9">
    <location>
        <position position="287"/>
    </location>
    <ligand>
        <name>Zn(2+)</name>
        <dbReference type="ChEBI" id="CHEBI:29105"/>
        <note>catalytic</note>
    </ligand>
</feature>
<dbReference type="Gene3D" id="2.60.40.1730">
    <property type="entry name" value="tricorn interacting facor f3 domain"/>
    <property type="match status" value="1"/>
</dbReference>
<dbReference type="InterPro" id="IPR014782">
    <property type="entry name" value="Peptidase_M1_dom"/>
</dbReference>
<sequence>MDNIRLLPYCCPQSYNISLVVDISSLTYTGEESIVLIFSEPSSIIKLHVSLPVKITKLSNKSTGEELLYTSHPYDIIEIALNQVIQGDFTLNISFQGKIASDTKGFYASFQESETMLITHFEPTYARKAIPCFDEPGLKSKFSLQITTDSEYTVISNMPGQSISSESNTKTTTFQESPLMSCYLLHWTICKHSSISTLLENTEIRLYARNPSFSEDFLILAKDTLAYYNTLFSIPYPLPKIDLISVFNMSVRAMENWGCITFHCTCIEKLPGETFQKFFRDCRTLCHEISHMWFGNLVTMAWWNDLWLNEGFARFMEFKCLDKIRTQYRTWLKFITEVTYTALNIDFPVSRSHPVEILCLDPEQISKYFDSISYLKGASVLRMLEELMGEENFDNAIRVYLDKYKWKNVTSQDFFSTMSEFTKVDVIEIMTTWTQQAGFPLVTVAKIQDGLFKVTQKAYDNEATGLWMIPIKYVTDKGQIGFYLLDSEEGVIEADAIWIKINYQSRCFYRVLYEDNTDLLKDIKNLSVEDRYGFIQDTFAHYTNGLLDFPTLHKIIMALVPEYEYTIVNTIVSFIQGNLGDQLIGEYIRKMLEDFLMPLWDKYGYDGESSDLDFESLKKKYCKILLNDCKSEKVAKDILERVRDDPKEVDIYYKCLIVLDYLDEAKTLAETSYIFCNSVLISSNSYELIKRAFRLCLKYDKEDTEFEYDKYVFGALYSRHEVYPNDNFFRVMVDEYIETDNQTYREEIYKLIIIYSSNIYYKVPEIESFIEGHLEKLNKAPVEGCIPEILLECLEKFNSGFKIESNNEEALKYFADIKQKA</sequence>
<dbReference type="CDD" id="cd09601">
    <property type="entry name" value="M1_APN-Q_like"/>
    <property type="match status" value="1"/>
</dbReference>
<dbReference type="GO" id="GO:0005615">
    <property type="term" value="C:extracellular space"/>
    <property type="evidence" value="ECO:0007669"/>
    <property type="project" value="TreeGrafter"/>
</dbReference>
<dbReference type="FunFam" id="1.10.390.10:FF:000006">
    <property type="entry name" value="Puromycin-sensitive aminopeptidase"/>
    <property type="match status" value="1"/>
</dbReference>
<dbReference type="Pfam" id="PF17900">
    <property type="entry name" value="Peptidase_M1_N"/>
    <property type="match status" value="1"/>
</dbReference>
<dbReference type="GO" id="GO:0042277">
    <property type="term" value="F:peptide binding"/>
    <property type="evidence" value="ECO:0007669"/>
    <property type="project" value="TreeGrafter"/>
</dbReference>
<proteinExistence type="inferred from homology"/>
<dbReference type="Gene3D" id="1.25.50.20">
    <property type="match status" value="1"/>
</dbReference>
<keyword evidence="6 9" id="KW-0862">Zinc</keyword>
<feature type="binding site" evidence="9">
    <location>
        <position position="310"/>
    </location>
    <ligand>
        <name>Zn(2+)</name>
        <dbReference type="ChEBI" id="CHEBI:29105"/>
        <note>catalytic</note>
    </ligand>
</feature>
<feature type="binding site" evidence="9">
    <location>
        <position position="291"/>
    </location>
    <ligand>
        <name>Zn(2+)</name>
        <dbReference type="ChEBI" id="CHEBI:29105"/>
        <note>catalytic</note>
    </ligand>
</feature>
<evidence type="ECO:0000256" key="2">
    <source>
        <dbReference type="ARBA" id="ARBA00022438"/>
    </source>
</evidence>
<dbReference type="InterPro" id="IPR034016">
    <property type="entry name" value="M1_APN-typ"/>
</dbReference>
<dbReference type="EC" id="3.4.11.-" evidence="11"/>
<dbReference type="Pfam" id="PF01433">
    <property type="entry name" value="Peptidase_M1"/>
    <property type="match status" value="1"/>
</dbReference>
<dbReference type="SUPFAM" id="SSF55486">
    <property type="entry name" value="Metalloproteases ('zincins'), catalytic domain"/>
    <property type="match status" value="1"/>
</dbReference>
<evidence type="ECO:0000256" key="7">
    <source>
        <dbReference type="ARBA" id="ARBA00023049"/>
    </source>
</evidence>
<organism evidence="15 16">
    <name type="scientific">Stentor coeruleus</name>
    <dbReference type="NCBI Taxonomy" id="5963"/>
    <lineage>
        <taxon>Eukaryota</taxon>
        <taxon>Sar</taxon>
        <taxon>Alveolata</taxon>
        <taxon>Ciliophora</taxon>
        <taxon>Postciliodesmatophora</taxon>
        <taxon>Heterotrichea</taxon>
        <taxon>Heterotrichida</taxon>
        <taxon>Stentoridae</taxon>
        <taxon>Stentor</taxon>
    </lineage>
</organism>
<dbReference type="OrthoDB" id="425255at2759"/>
<dbReference type="InterPro" id="IPR042097">
    <property type="entry name" value="Aminopeptidase_N-like_N_sf"/>
</dbReference>
<evidence type="ECO:0000256" key="4">
    <source>
        <dbReference type="ARBA" id="ARBA00022723"/>
    </source>
</evidence>
<dbReference type="GO" id="GO:0008270">
    <property type="term" value="F:zinc ion binding"/>
    <property type="evidence" value="ECO:0007669"/>
    <property type="project" value="UniProtKB-UniRule"/>
</dbReference>
<feature type="active site" description="Proton acceptor" evidence="8">
    <location>
        <position position="288"/>
    </location>
</feature>
<dbReference type="PRINTS" id="PR00756">
    <property type="entry name" value="ALADIPTASE"/>
</dbReference>
<dbReference type="EMBL" id="MPUH01000311">
    <property type="protein sequence ID" value="OMJ83241.1"/>
    <property type="molecule type" value="Genomic_DNA"/>
</dbReference>
<evidence type="ECO:0000313" key="15">
    <source>
        <dbReference type="EMBL" id="OMJ83241.1"/>
    </source>
</evidence>
<keyword evidence="5 11" id="KW-0378">Hydrolase</keyword>
<dbReference type="InterPro" id="IPR001930">
    <property type="entry name" value="Peptidase_M1"/>
</dbReference>
<evidence type="ECO:0000259" key="14">
    <source>
        <dbReference type="Pfam" id="PF17900"/>
    </source>
</evidence>
<keyword evidence="16" id="KW-1185">Reference proteome</keyword>
<evidence type="ECO:0000256" key="1">
    <source>
        <dbReference type="ARBA" id="ARBA00010136"/>
    </source>
</evidence>
<evidence type="ECO:0000259" key="12">
    <source>
        <dbReference type="Pfam" id="PF01433"/>
    </source>
</evidence>
<keyword evidence="4 9" id="KW-0479">Metal-binding</keyword>
<dbReference type="SUPFAM" id="SSF63737">
    <property type="entry name" value="Leukotriene A4 hydrolase N-terminal domain"/>
    <property type="match status" value="1"/>
</dbReference>
<accession>A0A1R2C2N1</accession>
<dbReference type="GO" id="GO:0070006">
    <property type="term" value="F:metalloaminopeptidase activity"/>
    <property type="evidence" value="ECO:0007669"/>
    <property type="project" value="TreeGrafter"/>
</dbReference>
<evidence type="ECO:0000259" key="13">
    <source>
        <dbReference type="Pfam" id="PF11838"/>
    </source>
</evidence>
<comment type="cofactor">
    <cofactor evidence="9 11">
        <name>Zn(2+)</name>
        <dbReference type="ChEBI" id="CHEBI:29105"/>
    </cofactor>
    <text evidence="9 11">Binds 1 zinc ion per subunit.</text>
</comment>
<dbReference type="GO" id="GO:0043171">
    <property type="term" value="P:peptide catabolic process"/>
    <property type="evidence" value="ECO:0007669"/>
    <property type="project" value="TreeGrafter"/>
</dbReference>
<gene>
    <name evidence="15" type="ORF">SteCoe_15896</name>
</gene>